<name>A0A1F5TP49_9BACT</name>
<comment type="caution">
    <text evidence="1">The sequence shown here is derived from an EMBL/GenBank/DDBJ whole genome shotgun (WGS) entry which is preliminary data.</text>
</comment>
<dbReference type="AlphaFoldDB" id="A0A1F5TP49"/>
<organism evidence="1 2">
    <name type="scientific">Candidatus Falkowbacteria bacterium RIFOXYD2_FULL_34_120</name>
    <dbReference type="NCBI Taxonomy" id="1798007"/>
    <lineage>
        <taxon>Bacteria</taxon>
        <taxon>Candidatus Falkowiibacteriota</taxon>
    </lineage>
</organism>
<evidence type="ECO:0000313" key="2">
    <source>
        <dbReference type="Proteomes" id="UP000177579"/>
    </source>
</evidence>
<protein>
    <submittedName>
        <fullName evidence="1">Uncharacterized protein</fullName>
    </submittedName>
</protein>
<accession>A0A1F5TP49</accession>
<reference evidence="1 2" key="1">
    <citation type="journal article" date="2016" name="Nat. Commun.">
        <title>Thousands of microbial genomes shed light on interconnected biogeochemical processes in an aquifer system.</title>
        <authorList>
            <person name="Anantharaman K."/>
            <person name="Brown C.T."/>
            <person name="Hug L.A."/>
            <person name="Sharon I."/>
            <person name="Castelle C.J."/>
            <person name="Probst A.J."/>
            <person name="Thomas B.C."/>
            <person name="Singh A."/>
            <person name="Wilkins M.J."/>
            <person name="Karaoz U."/>
            <person name="Brodie E.L."/>
            <person name="Williams K.H."/>
            <person name="Hubbard S.S."/>
            <person name="Banfield J.F."/>
        </authorList>
    </citation>
    <scope>NUCLEOTIDE SEQUENCE [LARGE SCALE GENOMIC DNA]</scope>
</reference>
<dbReference type="EMBL" id="MFGO01000021">
    <property type="protein sequence ID" value="OGF40765.1"/>
    <property type="molecule type" value="Genomic_DNA"/>
</dbReference>
<gene>
    <name evidence="1" type="ORF">A2531_07030</name>
</gene>
<dbReference type="Proteomes" id="UP000177579">
    <property type="component" value="Unassembled WGS sequence"/>
</dbReference>
<sequence>MDNTKITPTSDYFAPNTVNKLKDLYAITTMEHLISIADKLRNPGGFANSIGVGEKEFQAIIQKAKQKIKAPKYSGRKYPTGGL</sequence>
<evidence type="ECO:0000313" key="1">
    <source>
        <dbReference type="EMBL" id="OGF40765.1"/>
    </source>
</evidence>
<proteinExistence type="predicted"/>